<dbReference type="GO" id="GO:0008168">
    <property type="term" value="F:methyltransferase activity"/>
    <property type="evidence" value="ECO:0007669"/>
    <property type="project" value="UniProtKB-KW"/>
</dbReference>
<dbReference type="InterPro" id="IPR020596">
    <property type="entry name" value="rRNA_Ade_Mease_Trfase_CS"/>
</dbReference>
<comment type="similarity">
    <text evidence="7">Belongs to the class I-like SAM-binding methyltransferase superfamily. rRNA adenine N(6)-methyltransferase family. RsmA subfamily.</text>
</comment>
<feature type="domain" description="Ribosomal RNA adenine methylase transferase N-terminal" evidence="9">
    <location>
        <begin position="37"/>
        <end position="213"/>
    </location>
</feature>
<feature type="binding site" evidence="7 8">
    <location>
        <position position="78"/>
    </location>
    <ligand>
        <name>S-adenosyl-L-methionine</name>
        <dbReference type="ChEBI" id="CHEBI:59789"/>
    </ligand>
</feature>
<dbReference type="PANTHER" id="PTHR11727">
    <property type="entry name" value="DIMETHYLADENOSINE TRANSFERASE"/>
    <property type="match status" value="1"/>
</dbReference>
<evidence type="ECO:0000256" key="2">
    <source>
        <dbReference type="ARBA" id="ARBA00022552"/>
    </source>
</evidence>
<dbReference type="Proteomes" id="UP000641206">
    <property type="component" value="Unassembled WGS sequence"/>
</dbReference>
<comment type="subcellular location">
    <subcellularLocation>
        <location evidence="7">Cytoplasm</location>
    </subcellularLocation>
</comment>
<dbReference type="EMBL" id="BMLW01000006">
    <property type="protein sequence ID" value="GGP11536.1"/>
    <property type="molecule type" value="Genomic_DNA"/>
</dbReference>
<evidence type="ECO:0000256" key="1">
    <source>
        <dbReference type="ARBA" id="ARBA00022490"/>
    </source>
</evidence>
<keyword evidence="5 7" id="KW-0949">S-adenosyl-L-methionine</keyword>
<dbReference type="Gene3D" id="3.40.50.150">
    <property type="entry name" value="Vaccinia Virus protein VP39"/>
    <property type="match status" value="1"/>
</dbReference>
<dbReference type="SUPFAM" id="SSF53335">
    <property type="entry name" value="S-adenosyl-L-methionine-dependent methyltransferases"/>
    <property type="match status" value="1"/>
</dbReference>
<keyword evidence="3 7" id="KW-0489">Methyltransferase</keyword>
<gene>
    <name evidence="7 10" type="primary">rsmA</name>
    <name evidence="7" type="synonym">ksgA</name>
    <name evidence="10" type="ORF">GCM10011346_24090</name>
</gene>
<dbReference type="PROSITE" id="PS01131">
    <property type="entry name" value="RRNA_A_DIMETH"/>
    <property type="match status" value="1"/>
</dbReference>
<protein>
    <recommendedName>
        <fullName evidence="7">Ribosomal RNA small subunit methyltransferase A</fullName>
        <ecNumber evidence="7">2.1.1.182</ecNumber>
    </recommendedName>
    <alternativeName>
        <fullName evidence="7">16S rRNA (adenine(1518)-N(6)/adenine(1519)-N(6))-dimethyltransferase</fullName>
    </alternativeName>
    <alternativeName>
        <fullName evidence="7">16S rRNA dimethyladenosine transferase</fullName>
    </alternativeName>
    <alternativeName>
        <fullName evidence="7">16S rRNA dimethylase</fullName>
    </alternativeName>
    <alternativeName>
        <fullName evidence="7">S-adenosylmethionine-6-N', N'-adenosyl(rRNA) dimethyltransferase</fullName>
    </alternativeName>
</protein>
<feature type="binding site" evidence="7 8">
    <location>
        <position position="103"/>
    </location>
    <ligand>
        <name>S-adenosyl-L-methionine</name>
        <dbReference type="ChEBI" id="CHEBI:59789"/>
    </ligand>
</feature>
<dbReference type="PROSITE" id="PS51689">
    <property type="entry name" value="SAM_RNA_A_N6_MT"/>
    <property type="match status" value="1"/>
</dbReference>
<evidence type="ECO:0000256" key="8">
    <source>
        <dbReference type="PROSITE-ProRule" id="PRU01026"/>
    </source>
</evidence>
<accession>A0ABQ2NVJ8</accession>
<keyword evidence="2 7" id="KW-0698">rRNA processing</keyword>
<feature type="binding site" evidence="7 8">
    <location>
        <position position="30"/>
    </location>
    <ligand>
        <name>S-adenosyl-L-methionine</name>
        <dbReference type="ChEBI" id="CHEBI:59789"/>
    </ligand>
</feature>
<evidence type="ECO:0000313" key="11">
    <source>
        <dbReference type="Proteomes" id="UP000641206"/>
    </source>
</evidence>
<dbReference type="NCBIfam" id="TIGR00755">
    <property type="entry name" value="ksgA"/>
    <property type="match status" value="1"/>
</dbReference>
<dbReference type="RefSeq" id="WP_188734668.1">
    <property type="nucleotide sequence ID" value="NZ_BMLW01000006.1"/>
</dbReference>
<keyword evidence="1 7" id="KW-0963">Cytoplasm</keyword>
<reference evidence="11" key="1">
    <citation type="journal article" date="2019" name="Int. J. Syst. Evol. Microbiol.">
        <title>The Global Catalogue of Microorganisms (GCM) 10K type strain sequencing project: providing services to taxonomists for standard genome sequencing and annotation.</title>
        <authorList>
            <consortium name="The Broad Institute Genomics Platform"/>
            <consortium name="The Broad Institute Genome Sequencing Center for Infectious Disease"/>
            <person name="Wu L."/>
            <person name="Ma J."/>
        </authorList>
    </citation>
    <scope>NUCLEOTIDE SEQUENCE [LARGE SCALE GENOMIC DNA]</scope>
    <source>
        <strain evidence="11">CGMCC 1.7693</strain>
    </source>
</reference>
<dbReference type="Gene3D" id="1.10.8.100">
    <property type="entry name" value="Ribosomal RNA adenine dimethylase-like, domain 2"/>
    <property type="match status" value="1"/>
</dbReference>
<feature type="binding site" evidence="7 8">
    <location>
        <position position="32"/>
    </location>
    <ligand>
        <name>S-adenosyl-L-methionine</name>
        <dbReference type="ChEBI" id="CHEBI:59789"/>
    </ligand>
</feature>
<name>A0ABQ2NVJ8_9BACI</name>
<feature type="binding site" evidence="7 8">
    <location>
        <position position="128"/>
    </location>
    <ligand>
        <name>S-adenosyl-L-methionine</name>
        <dbReference type="ChEBI" id="CHEBI:59789"/>
    </ligand>
</feature>
<keyword evidence="6 7" id="KW-0694">RNA-binding</keyword>
<evidence type="ECO:0000256" key="4">
    <source>
        <dbReference type="ARBA" id="ARBA00022679"/>
    </source>
</evidence>
<dbReference type="InterPro" id="IPR023165">
    <property type="entry name" value="rRNA_Ade_diMease-like_C"/>
</dbReference>
<dbReference type="EC" id="2.1.1.182" evidence="7"/>
<comment type="catalytic activity">
    <reaction evidence="7">
        <text>adenosine(1518)/adenosine(1519) in 16S rRNA + 4 S-adenosyl-L-methionine = N(6)-dimethyladenosine(1518)/N(6)-dimethyladenosine(1519) in 16S rRNA + 4 S-adenosyl-L-homocysteine + 4 H(+)</text>
        <dbReference type="Rhea" id="RHEA:19609"/>
        <dbReference type="Rhea" id="RHEA-COMP:10232"/>
        <dbReference type="Rhea" id="RHEA-COMP:10233"/>
        <dbReference type="ChEBI" id="CHEBI:15378"/>
        <dbReference type="ChEBI" id="CHEBI:57856"/>
        <dbReference type="ChEBI" id="CHEBI:59789"/>
        <dbReference type="ChEBI" id="CHEBI:74411"/>
        <dbReference type="ChEBI" id="CHEBI:74493"/>
        <dbReference type="EC" id="2.1.1.182"/>
    </reaction>
</comment>
<proteinExistence type="inferred from homology"/>
<dbReference type="InterPro" id="IPR029063">
    <property type="entry name" value="SAM-dependent_MTases_sf"/>
</dbReference>
<evidence type="ECO:0000313" key="10">
    <source>
        <dbReference type="EMBL" id="GGP11536.1"/>
    </source>
</evidence>
<keyword evidence="4 7" id="KW-0808">Transferase</keyword>
<dbReference type="InterPro" id="IPR011530">
    <property type="entry name" value="rRNA_adenine_dimethylase"/>
</dbReference>
<dbReference type="Pfam" id="PF00398">
    <property type="entry name" value="RrnaAD"/>
    <property type="match status" value="1"/>
</dbReference>
<dbReference type="PANTHER" id="PTHR11727:SF7">
    <property type="entry name" value="DIMETHYLADENOSINE TRANSFERASE-RELATED"/>
    <property type="match status" value="1"/>
</dbReference>
<comment type="caution">
    <text evidence="10">The sequence shown here is derived from an EMBL/GenBank/DDBJ whole genome shotgun (WGS) entry which is preliminary data.</text>
</comment>
<evidence type="ECO:0000256" key="6">
    <source>
        <dbReference type="ARBA" id="ARBA00022884"/>
    </source>
</evidence>
<feature type="binding site" evidence="7 8">
    <location>
        <position position="57"/>
    </location>
    <ligand>
        <name>S-adenosyl-L-methionine</name>
        <dbReference type="ChEBI" id="CHEBI:59789"/>
    </ligand>
</feature>
<dbReference type="GO" id="GO:0032259">
    <property type="term" value="P:methylation"/>
    <property type="evidence" value="ECO:0007669"/>
    <property type="project" value="UniProtKB-KW"/>
</dbReference>
<evidence type="ECO:0000256" key="7">
    <source>
        <dbReference type="HAMAP-Rule" id="MF_00607"/>
    </source>
</evidence>
<dbReference type="SMART" id="SM00650">
    <property type="entry name" value="rADc"/>
    <property type="match status" value="1"/>
</dbReference>
<dbReference type="InterPro" id="IPR020598">
    <property type="entry name" value="rRNA_Ade_methylase_Trfase_N"/>
</dbReference>
<keyword evidence="11" id="KW-1185">Reference proteome</keyword>
<comment type="function">
    <text evidence="7">Specifically dimethylates two adjacent adenosines (A1518 and A1519) in the loop of a conserved hairpin near the 3'-end of 16S rRNA in the 30S particle. May play a critical role in biogenesis of 30S subunits.</text>
</comment>
<organism evidence="10 11">
    <name type="scientific">Oceanobacillus neutriphilus</name>
    <dbReference type="NCBI Taxonomy" id="531815"/>
    <lineage>
        <taxon>Bacteria</taxon>
        <taxon>Bacillati</taxon>
        <taxon>Bacillota</taxon>
        <taxon>Bacilli</taxon>
        <taxon>Bacillales</taxon>
        <taxon>Bacillaceae</taxon>
        <taxon>Oceanobacillus</taxon>
    </lineage>
</organism>
<sequence>MPKKYIATPSRTKELLNKYGFAFKKSLGQNFLIDVNVLENIIHQAGITKETGAIEIGPGMGALTEQLAIHADRVVAFEIDQRLLPILEETLADYDNVEVILEDILKADVEEVIKTHFGEDQEIHVVANLPYYITTPILMKLVRDRLPVTSLTVMIQKEVAERMAAVPNTKSYGSLSIAVQYYTEARVVLNVPKQVFMPQPNVDSSVLKLVMRKEPPVQVDNEDFFFELIQASFAQRRKTLRNNLNRFLQEKLEKHQVEILLEEASIDGGRRGETLTIEEFAALANKVYRELSKS</sequence>
<evidence type="ECO:0000259" key="9">
    <source>
        <dbReference type="SMART" id="SM00650"/>
    </source>
</evidence>
<dbReference type="HAMAP" id="MF_00607">
    <property type="entry name" value="16SrRNA_methyltr_A"/>
    <property type="match status" value="1"/>
</dbReference>
<evidence type="ECO:0000256" key="3">
    <source>
        <dbReference type="ARBA" id="ARBA00022603"/>
    </source>
</evidence>
<dbReference type="CDD" id="cd02440">
    <property type="entry name" value="AdoMet_MTases"/>
    <property type="match status" value="1"/>
</dbReference>
<evidence type="ECO:0000256" key="5">
    <source>
        <dbReference type="ARBA" id="ARBA00022691"/>
    </source>
</evidence>
<dbReference type="InterPro" id="IPR001737">
    <property type="entry name" value="KsgA/Erm"/>
</dbReference>